<dbReference type="InterPro" id="IPR007863">
    <property type="entry name" value="Peptidase_M16_C"/>
</dbReference>
<dbReference type="InterPro" id="IPR011765">
    <property type="entry name" value="Pept_M16_N"/>
</dbReference>
<evidence type="ECO:0000259" key="8">
    <source>
        <dbReference type="Pfam" id="PF05193"/>
    </source>
</evidence>
<dbReference type="InterPro" id="IPR001431">
    <property type="entry name" value="Pept_M16_Zn_BS"/>
</dbReference>
<evidence type="ECO:0000313" key="9">
    <source>
        <dbReference type="EMBL" id="CBI10258.1"/>
    </source>
</evidence>
<reference evidence="9" key="1">
    <citation type="submission" date="2009-10" db="EMBL/GenBank/DDBJ databases">
        <title>Diversity of trophic interactions inside an arsenic-rich microbial ecosystem.</title>
        <authorList>
            <person name="Bertin P.N."/>
            <person name="Heinrich-Salmeron A."/>
            <person name="Pelletier E."/>
            <person name="Goulhen-Chollet F."/>
            <person name="Arsene-Ploetze F."/>
            <person name="Gallien S."/>
            <person name="Calteau A."/>
            <person name="Vallenet D."/>
            <person name="Casiot C."/>
            <person name="Chane-Woon-Ming B."/>
            <person name="Giloteaux L."/>
            <person name="Barakat M."/>
            <person name="Bonnefoy V."/>
            <person name="Bruneel O."/>
            <person name="Chandler M."/>
            <person name="Cleiss J."/>
            <person name="Duran R."/>
            <person name="Elbaz-Poulichet F."/>
            <person name="Fonknechten N."/>
            <person name="Lauga B."/>
            <person name="Mornico D."/>
            <person name="Ortet P."/>
            <person name="Schaeffer C."/>
            <person name="Siguier P."/>
            <person name="Alexander Thil Smith A."/>
            <person name="Van Dorsselaer A."/>
            <person name="Weissenbach J."/>
            <person name="Medigue C."/>
            <person name="Le Paslier D."/>
        </authorList>
    </citation>
    <scope>NUCLEOTIDE SEQUENCE</scope>
</reference>
<evidence type="ECO:0000256" key="1">
    <source>
        <dbReference type="ARBA" id="ARBA00007261"/>
    </source>
</evidence>
<keyword evidence="6" id="KW-0482">Metalloprotease</keyword>
<dbReference type="GO" id="GO:0046872">
    <property type="term" value="F:metal ion binding"/>
    <property type="evidence" value="ECO:0007669"/>
    <property type="project" value="UniProtKB-KW"/>
</dbReference>
<evidence type="ECO:0000256" key="3">
    <source>
        <dbReference type="ARBA" id="ARBA00022723"/>
    </source>
</evidence>
<proteinExistence type="inferred from homology"/>
<feature type="domain" description="Peptidase M16 N-terminal" evidence="7">
    <location>
        <begin position="31"/>
        <end position="176"/>
    </location>
</feature>
<dbReference type="Pfam" id="PF00675">
    <property type="entry name" value="Peptidase_M16"/>
    <property type="match status" value="1"/>
</dbReference>
<keyword evidence="5" id="KW-0862">Zinc</keyword>
<comment type="caution">
    <text evidence="9">The sequence shown here is derived from an EMBL/GenBank/DDBJ whole genome shotgun (WGS) entry which is preliminary data.</text>
</comment>
<keyword evidence="3" id="KW-0479">Metal-binding</keyword>
<gene>
    <name evidence="9" type="ORF">CARN7_1026</name>
</gene>
<dbReference type="InterPro" id="IPR011249">
    <property type="entry name" value="Metalloenz_LuxS/M16"/>
</dbReference>
<dbReference type="EMBL" id="CABR01000077">
    <property type="protein sequence ID" value="CBI10258.1"/>
    <property type="molecule type" value="Genomic_DNA"/>
</dbReference>
<dbReference type="GO" id="GO:0004222">
    <property type="term" value="F:metalloendopeptidase activity"/>
    <property type="evidence" value="ECO:0007669"/>
    <property type="project" value="InterPro"/>
</dbReference>
<protein>
    <submittedName>
        <fullName evidence="9">Putative Peptidase M16</fullName>
    </submittedName>
</protein>
<dbReference type="SUPFAM" id="SSF63411">
    <property type="entry name" value="LuxS/MPP-like metallohydrolase"/>
    <property type="match status" value="2"/>
</dbReference>
<keyword evidence="2" id="KW-0645">Protease</keyword>
<dbReference type="Gene3D" id="3.30.830.10">
    <property type="entry name" value="Metalloenzyme, LuxS/M16 peptidase-like"/>
    <property type="match status" value="2"/>
</dbReference>
<dbReference type="PANTHER" id="PTHR43690:SF17">
    <property type="entry name" value="PROTEIN YHJJ"/>
    <property type="match status" value="1"/>
</dbReference>
<comment type="similarity">
    <text evidence="1">Belongs to the peptidase M16 family.</text>
</comment>
<dbReference type="Pfam" id="PF05193">
    <property type="entry name" value="Peptidase_M16_C"/>
    <property type="match status" value="1"/>
</dbReference>
<feature type="domain" description="Peptidase M16 C-terminal" evidence="8">
    <location>
        <begin position="184"/>
        <end position="365"/>
    </location>
</feature>
<evidence type="ECO:0000256" key="6">
    <source>
        <dbReference type="ARBA" id="ARBA00023049"/>
    </source>
</evidence>
<name>E6QSN6_9ZZZZ</name>
<evidence type="ECO:0000259" key="7">
    <source>
        <dbReference type="Pfam" id="PF00675"/>
    </source>
</evidence>
<dbReference type="PROSITE" id="PS00143">
    <property type="entry name" value="INSULINASE"/>
    <property type="match status" value="1"/>
</dbReference>
<organism evidence="9">
    <name type="scientific">mine drainage metagenome</name>
    <dbReference type="NCBI Taxonomy" id="410659"/>
    <lineage>
        <taxon>unclassified sequences</taxon>
        <taxon>metagenomes</taxon>
        <taxon>ecological metagenomes</taxon>
    </lineage>
</organism>
<keyword evidence="4" id="KW-0378">Hydrolase</keyword>
<evidence type="ECO:0000256" key="2">
    <source>
        <dbReference type="ARBA" id="ARBA00022670"/>
    </source>
</evidence>
<dbReference type="AlphaFoldDB" id="E6QSN6"/>
<sequence length="450" mass="50187">MKKWMGMALLCCMTTAHAGVQEYQLDNGLHILVQEDHRSAVVVSQLWYRVGSMDEVNGYTGLAHMLEHMMFKGTTDVPDGQFSKMIAAVGGRENAFTNQDYTVYFEQLQKNQLPLAFKLEADRMHNLSLTEEGFRKENQVVREERRMRTEDQPQALVEEQMMATTFEANPARSPVIGWMNDIENLTLGDVRAWYHNWYAPNNATLVVVGDVNGKQVRDLAQQYFGGIPAITLPVRKPQIEPPQIGIKRIEVKAPAKVPYMMMAWHVPFLHHRHDDQAYALLVLAGVLDGNSGARLGKEVVRGQRIAAEVSASYDLLGRGPGLFVMDGTPTQGKTIAELETALRAQVQKIIEQGIGADELKRVKAQVIANSVYQRDSMFYQGMLLGQYVSEGLPASAVADEVARVDAVTAAQVQAVARQYLVDEGLTVATLDPQPWDDRKARPAVDSHDLR</sequence>
<dbReference type="PANTHER" id="PTHR43690">
    <property type="entry name" value="NARDILYSIN"/>
    <property type="match status" value="1"/>
</dbReference>
<evidence type="ECO:0000256" key="5">
    <source>
        <dbReference type="ARBA" id="ARBA00022833"/>
    </source>
</evidence>
<accession>E6QSN6</accession>
<evidence type="ECO:0000256" key="4">
    <source>
        <dbReference type="ARBA" id="ARBA00022801"/>
    </source>
</evidence>
<dbReference type="GO" id="GO:0006508">
    <property type="term" value="P:proteolysis"/>
    <property type="evidence" value="ECO:0007669"/>
    <property type="project" value="UniProtKB-KW"/>
</dbReference>
<dbReference type="InterPro" id="IPR050626">
    <property type="entry name" value="Peptidase_M16"/>
</dbReference>